<evidence type="ECO:0000256" key="5">
    <source>
        <dbReference type="SAM" id="MobiDB-lite"/>
    </source>
</evidence>
<organism evidence="7 8">
    <name type="scientific">Corynebacterium atypicum</name>
    <dbReference type="NCBI Taxonomy" id="191610"/>
    <lineage>
        <taxon>Bacteria</taxon>
        <taxon>Bacillati</taxon>
        <taxon>Actinomycetota</taxon>
        <taxon>Actinomycetes</taxon>
        <taxon>Mycobacteriales</taxon>
        <taxon>Corynebacteriaceae</taxon>
        <taxon>Corynebacterium</taxon>
    </lineage>
</organism>
<gene>
    <name evidence="7" type="ORF">CATYP_04725</name>
</gene>
<keyword evidence="3" id="KW-0378">Hydrolase</keyword>
<evidence type="ECO:0000256" key="1">
    <source>
        <dbReference type="ARBA" id="ARBA00001947"/>
    </source>
</evidence>
<evidence type="ECO:0000259" key="6">
    <source>
        <dbReference type="SMART" id="SM00849"/>
    </source>
</evidence>
<accession>A0ABN4DFF1</accession>
<evidence type="ECO:0000256" key="3">
    <source>
        <dbReference type="ARBA" id="ARBA00022801"/>
    </source>
</evidence>
<keyword evidence="8" id="KW-1185">Reference proteome</keyword>
<evidence type="ECO:0000313" key="7">
    <source>
        <dbReference type="EMBL" id="AIG64056.1"/>
    </source>
</evidence>
<dbReference type="CDD" id="cd06262">
    <property type="entry name" value="metallo-hydrolase-like_MBL-fold"/>
    <property type="match status" value="1"/>
</dbReference>
<dbReference type="PANTHER" id="PTHR46233">
    <property type="entry name" value="HYDROXYACYLGLUTATHIONE HYDROLASE GLOC"/>
    <property type="match status" value="1"/>
</dbReference>
<dbReference type="RefSeq" id="WP_038605277.1">
    <property type="nucleotide sequence ID" value="NZ_CP008944.1"/>
</dbReference>
<keyword evidence="2" id="KW-0479">Metal-binding</keyword>
<reference evidence="7 8" key="1">
    <citation type="submission" date="2014-07" db="EMBL/GenBank/DDBJ databases">
        <title>Complete genome sequence of Corynebacterium atypicum DSM 44849: identifiction of the mycolic acid biosynthesis genes.</title>
        <authorList>
            <person name="Tippelt A."/>
            <person name="Mollmann S."/>
            <person name="Albersmeier A."/>
            <person name="Jaenicke S."/>
            <person name="Ruckert C."/>
            <person name="Tauch A."/>
        </authorList>
    </citation>
    <scope>NUCLEOTIDE SEQUENCE [LARGE SCALE GENOMIC DNA]</scope>
    <source>
        <strain evidence="7 8">R2070</strain>
    </source>
</reference>
<name>A0ABN4DFF1_9CORY</name>
<dbReference type="InterPro" id="IPR036866">
    <property type="entry name" value="RibonucZ/Hydroxyglut_hydro"/>
</dbReference>
<protein>
    <recommendedName>
        <fullName evidence="6">Metallo-beta-lactamase domain-containing protein</fullName>
    </recommendedName>
</protein>
<feature type="domain" description="Metallo-beta-lactamase" evidence="6">
    <location>
        <begin position="12"/>
        <end position="196"/>
    </location>
</feature>
<dbReference type="SMART" id="SM00849">
    <property type="entry name" value="Lactamase_B"/>
    <property type="match status" value="1"/>
</dbReference>
<proteinExistence type="predicted"/>
<evidence type="ECO:0000256" key="2">
    <source>
        <dbReference type="ARBA" id="ARBA00022723"/>
    </source>
</evidence>
<comment type="cofactor">
    <cofactor evidence="1">
        <name>Zn(2+)</name>
        <dbReference type="ChEBI" id="CHEBI:29105"/>
    </cofactor>
</comment>
<dbReference type="SUPFAM" id="SSF56281">
    <property type="entry name" value="Metallo-hydrolase/oxidoreductase"/>
    <property type="match status" value="1"/>
</dbReference>
<dbReference type="Proteomes" id="UP000028504">
    <property type="component" value="Chromosome"/>
</dbReference>
<sequence length="217" mass="22805">MEIRGFAAGPFQTNCYLLQGEGASRGACAIIDPGLGAARVVDEYLQDTGQTLEAIVLSHGHIDHTRDAGELAEATGAPVYIHPADAFILEEGQGVFPEMLEPFQVADMVPVGTTRPLADAAQITLAGAQFQVRHAPGHSPGSVLLVGEKVVFSGDVVFRGAIGRTDLPFSDPEQMKNTLAGPVAELPATLPVLPGHGPGTTMSAERRSNPYLAPFLR</sequence>
<feature type="region of interest" description="Disordered" evidence="5">
    <location>
        <begin position="197"/>
        <end position="217"/>
    </location>
</feature>
<dbReference type="InterPro" id="IPR051453">
    <property type="entry name" value="MBL_Glyoxalase_II"/>
</dbReference>
<dbReference type="PANTHER" id="PTHR46233:SF3">
    <property type="entry name" value="HYDROXYACYLGLUTATHIONE HYDROLASE GLOC"/>
    <property type="match status" value="1"/>
</dbReference>
<dbReference type="InterPro" id="IPR001279">
    <property type="entry name" value="Metallo-B-lactamas"/>
</dbReference>
<evidence type="ECO:0000313" key="8">
    <source>
        <dbReference type="Proteomes" id="UP000028504"/>
    </source>
</evidence>
<dbReference type="Pfam" id="PF00753">
    <property type="entry name" value="Lactamase_B"/>
    <property type="match status" value="1"/>
</dbReference>
<dbReference type="EMBL" id="CP008944">
    <property type="protein sequence ID" value="AIG64056.1"/>
    <property type="molecule type" value="Genomic_DNA"/>
</dbReference>
<keyword evidence="4" id="KW-0862">Zinc</keyword>
<dbReference type="Gene3D" id="3.60.15.10">
    <property type="entry name" value="Ribonuclease Z/Hydroxyacylglutathione hydrolase-like"/>
    <property type="match status" value="1"/>
</dbReference>
<evidence type="ECO:0000256" key="4">
    <source>
        <dbReference type="ARBA" id="ARBA00022833"/>
    </source>
</evidence>